<proteinExistence type="predicted"/>
<evidence type="ECO:0000313" key="3">
    <source>
        <dbReference type="EMBL" id="AJP73489.1"/>
    </source>
</evidence>
<dbReference type="AlphaFoldDB" id="A0A7U4JAY4"/>
<dbReference type="Proteomes" id="UP000032300">
    <property type="component" value="Chromosome"/>
</dbReference>
<feature type="region of interest" description="Disordered" evidence="1">
    <location>
        <begin position="24"/>
        <end position="80"/>
    </location>
</feature>
<keyword evidence="4" id="KW-1185">Reference proteome</keyword>
<evidence type="ECO:0000256" key="1">
    <source>
        <dbReference type="SAM" id="MobiDB-lite"/>
    </source>
</evidence>
<protein>
    <submittedName>
        <fullName evidence="3">Argininosuccinate lyase</fullName>
    </submittedName>
</protein>
<sequence>MKRLLPPMLLAALVLGGCGAREALAPPTGQAMPPAPYGATATPTADDLLGPPDQTRPARSDDLIQSSEKRRTDKFDLPPN</sequence>
<gene>
    <name evidence="3" type="ORF">TS85_19415</name>
</gene>
<dbReference type="GO" id="GO:0016829">
    <property type="term" value="F:lyase activity"/>
    <property type="evidence" value="ECO:0007669"/>
    <property type="project" value="UniProtKB-KW"/>
</dbReference>
<keyword evidence="2" id="KW-0732">Signal</keyword>
<organism evidence="3 4">
    <name type="scientific">Sphingomonas hengshuiensis</name>
    <dbReference type="NCBI Taxonomy" id="1609977"/>
    <lineage>
        <taxon>Bacteria</taxon>
        <taxon>Pseudomonadati</taxon>
        <taxon>Pseudomonadota</taxon>
        <taxon>Alphaproteobacteria</taxon>
        <taxon>Sphingomonadales</taxon>
        <taxon>Sphingomonadaceae</taxon>
        <taxon>Sphingomonas</taxon>
    </lineage>
</organism>
<dbReference type="PROSITE" id="PS51257">
    <property type="entry name" value="PROKAR_LIPOPROTEIN"/>
    <property type="match status" value="1"/>
</dbReference>
<evidence type="ECO:0000256" key="2">
    <source>
        <dbReference type="SAM" id="SignalP"/>
    </source>
</evidence>
<dbReference type="EMBL" id="CP010836">
    <property type="protein sequence ID" value="AJP73489.1"/>
    <property type="molecule type" value="Genomic_DNA"/>
</dbReference>
<feature type="compositionally biased region" description="Basic and acidic residues" evidence="1">
    <location>
        <begin position="56"/>
        <end position="80"/>
    </location>
</feature>
<keyword evidence="3" id="KW-0456">Lyase</keyword>
<accession>A0A7U4JAY4</accession>
<name>A0A7U4JAY4_9SPHN</name>
<dbReference type="OrthoDB" id="7596860at2"/>
<dbReference type="KEGG" id="sphi:TS85_19415"/>
<feature type="signal peptide" evidence="2">
    <location>
        <begin position="1"/>
        <end position="25"/>
    </location>
</feature>
<reference evidence="3 4" key="1">
    <citation type="journal article" date="2015" name="Int. J. Syst. Evol. Microbiol.">
        <title>Sphingomonas hengshuiensis sp. nov., isolated from lake wetland.</title>
        <authorList>
            <person name="Wei S."/>
            <person name="Wang T."/>
            <person name="Liu H."/>
            <person name="Zhang C."/>
            <person name="Guo J."/>
            <person name="Wang Q."/>
            <person name="Liang K."/>
            <person name="Zhang Z."/>
        </authorList>
    </citation>
    <scope>NUCLEOTIDE SEQUENCE [LARGE SCALE GENOMIC DNA]</scope>
    <source>
        <strain evidence="3 4">WHSC-8</strain>
    </source>
</reference>
<dbReference type="RefSeq" id="WP_044334402.1">
    <property type="nucleotide sequence ID" value="NZ_CP010836.1"/>
</dbReference>
<reference evidence="3 4" key="2">
    <citation type="submission" date="2015-02" db="EMBL/GenBank/DDBJ databases">
        <title>The complete genome of Sphingomonas hengshuiensis sp. WHSC-8 isolated from soil of Hengshui Lake.</title>
        <authorList>
            <person name="Wei S."/>
            <person name="Guo J."/>
            <person name="Su C."/>
            <person name="Wu R."/>
            <person name="Zhang Z."/>
            <person name="Liang K."/>
            <person name="Li H."/>
            <person name="Wang T."/>
            <person name="Liu H."/>
            <person name="Zhang C."/>
            <person name="Li Z."/>
            <person name="Wang Q."/>
            <person name="Meng J."/>
        </authorList>
    </citation>
    <scope>NUCLEOTIDE SEQUENCE [LARGE SCALE GENOMIC DNA]</scope>
    <source>
        <strain evidence="3 4">WHSC-8</strain>
    </source>
</reference>
<evidence type="ECO:0000313" key="4">
    <source>
        <dbReference type="Proteomes" id="UP000032300"/>
    </source>
</evidence>
<feature type="chain" id="PRO_5031431987" evidence="2">
    <location>
        <begin position="26"/>
        <end position="80"/>
    </location>
</feature>